<evidence type="ECO:0000256" key="3">
    <source>
        <dbReference type="ARBA" id="ARBA00022784"/>
    </source>
</evidence>
<comment type="similarity">
    <text evidence="1">Belongs to the type A lantibiotic family.</text>
</comment>
<keyword evidence="3" id="KW-0883">Thioether bond</keyword>
<reference evidence="7 9" key="1">
    <citation type="journal article" date="2019" name="Lett. Appl. Microbiol.">
        <title>A case of 'blown pack' spoilage of vacuum-packaged pork likely associated with Clostridium estertheticum in Canada.</title>
        <authorList>
            <person name="Zhang P."/>
            <person name="Ward P."/>
            <person name="McMullen L.M."/>
            <person name="Yang X."/>
        </authorList>
    </citation>
    <scope>NUCLEOTIDE SEQUENCE [LARGE SCALE GENOMIC DNA]</scope>
    <source>
        <strain evidence="7 9">MA19</strain>
    </source>
</reference>
<evidence type="ECO:0000256" key="2">
    <source>
        <dbReference type="ARBA" id="ARBA00022529"/>
    </source>
</evidence>
<keyword evidence="4" id="KW-0425">Lantibiotic</keyword>
<dbReference type="RefSeq" id="WP_151554095.1">
    <property type="nucleotide sequence ID" value="NZ_CP086142.1"/>
</dbReference>
<dbReference type="InterPro" id="IPR007682">
    <property type="entry name" value="Lantibiotic_typ-A_Lactobact"/>
</dbReference>
<dbReference type="GO" id="GO:0042742">
    <property type="term" value="P:defense response to bacterium"/>
    <property type="evidence" value="ECO:0007669"/>
    <property type="project" value="UniProtKB-KW"/>
</dbReference>
<evidence type="ECO:0000313" key="8">
    <source>
        <dbReference type="EMBL" id="MPQ64599.1"/>
    </source>
</evidence>
<protein>
    <submittedName>
        <fullName evidence="7">Type A2 lantipeptide</fullName>
    </submittedName>
</protein>
<evidence type="ECO:0000256" key="1">
    <source>
        <dbReference type="ARBA" id="ARBA00009379"/>
    </source>
</evidence>
<organism evidence="7 9">
    <name type="scientific">Clostridium estertheticum</name>
    <dbReference type="NCBI Taxonomy" id="238834"/>
    <lineage>
        <taxon>Bacteria</taxon>
        <taxon>Bacillati</taxon>
        <taxon>Bacillota</taxon>
        <taxon>Clostridia</taxon>
        <taxon>Eubacteriales</taxon>
        <taxon>Clostridiaceae</taxon>
        <taxon>Clostridium</taxon>
    </lineage>
</organism>
<keyword evidence="2" id="KW-0929">Antimicrobial</keyword>
<dbReference type="NCBIfam" id="NF040664">
    <property type="entry name" value="HEC_x9_TCC_lant"/>
    <property type="match status" value="1"/>
</dbReference>
<name>A0A5N7J779_9CLOT</name>
<evidence type="ECO:0000256" key="5">
    <source>
        <dbReference type="ARBA" id="ARBA00023022"/>
    </source>
</evidence>
<keyword evidence="5" id="KW-0044">Antibiotic</keyword>
<dbReference type="GO" id="GO:0005576">
    <property type="term" value="C:extracellular region"/>
    <property type="evidence" value="ECO:0007669"/>
    <property type="project" value="InterPro"/>
</dbReference>
<dbReference type="AlphaFoldDB" id="A0A5N7J779"/>
<sequence>MKKLNEEALEAINDVTDEELEKLTGAGGGVITTFTHECYYNSVSPASWGGCCK</sequence>
<evidence type="ECO:0000313" key="7">
    <source>
        <dbReference type="EMBL" id="MPQ64598.1"/>
    </source>
</evidence>
<evidence type="ECO:0000256" key="6">
    <source>
        <dbReference type="ARBA" id="ARBA00023048"/>
    </source>
</evidence>
<gene>
    <name evidence="7" type="ORF">E4V82_21210</name>
    <name evidence="8" type="ORF">E4V82_21215</name>
</gene>
<evidence type="ECO:0000313" key="9">
    <source>
        <dbReference type="Proteomes" id="UP000342249"/>
    </source>
</evidence>
<accession>A0A5N7J779</accession>
<dbReference type="EMBL" id="SPSF01000052">
    <property type="protein sequence ID" value="MPQ64598.1"/>
    <property type="molecule type" value="Genomic_DNA"/>
</dbReference>
<dbReference type="Pfam" id="PF04604">
    <property type="entry name" value="L_biotic_typeA"/>
    <property type="match status" value="1"/>
</dbReference>
<dbReference type="GO" id="GO:0005102">
    <property type="term" value="F:signaling receptor binding"/>
    <property type="evidence" value="ECO:0007669"/>
    <property type="project" value="UniProtKB-KW"/>
</dbReference>
<dbReference type="Proteomes" id="UP000342249">
    <property type="component" value="Unassembled WGS sequence"/>
</dbReference>
<proteinExistence type="inferred from homology"/>
<evidence type="ECO:0000256" key="4">
    <source>
        <dbReference type="ARBA" id="ARBA00022789"/>
    </source>
</evidence>
<dbReference type="EMBL" id="SPSF01000052">
    <property type="protein sequence ID" value="MPQ64599.1"/>
    <property type="molecule type" value="Genomic_DNA"/>
</dbReference>
<comment type="caution">
    <text evidence="7">The sequence shown here is derived from an EMBL/GenBank/DDBJ whole genome shotgun (WGS) entry which is preliminary data.</text>
</comment>
<keyword evidence="6" id="KW-0078">Bacteriocin</keyword>
<dbReference type="GO" id="GO:0031640">
    <property type="term" value="P:killing of cells of another organism"/>
    <property type="evidence" value="ECO:0007669"/>
    <property type="project" value="UniProtKB-KW"/>
</dbReference>